<accession>A0A1B2DMZ4</accession>
<dbReference type="RefSeq" id="WP_099520130.1">
    <property type="nucleotide sequence ID" value="NZ_CP016808.1"/>
</dbReference>
<protein>
    <submittedName>
        <fullName evidence="1">Uncharacterized protein</fullName>
    </submittedName>
</protein>
<evidence type="ECO:0000313" key="1">
    <source>
        <dbReference type="EMBL" id="ANY69078.1"/>
    </source>
</evidence>
<proteinExistence type="predicted"/>
<gene>
    <name evidence="1" type="ORF">BBD42_23280</name>
</gene>
<sequence length="163" mass="18714">MSQKTSMDCEAEQVISMHAAQRWQHRERELHSWLEREKITKRPKQTLLLGHVAIDAELLPALTLLKEQGIPTEFSCAGVSALDEPEDHSLYAYITFPACEQTERFIQLAMQRMKHRLLVTFEPARNRYDLSSFYIGHNRSFCLLMLRSAQAAAAANKQQRANG</sequence>
<reference evidence="1" key="1">
    <citation type="submission" date="2016-08" db="EMBL/GenBank/DDBJ databases">
        <title>Complete Genome Seqeunce of Paenibacillus sp. BIHB 4019 from tea rhizoplane.</title>
        <authorList>
            <person name="Thakur R."/>
            <person name="Swarnkar M.K."/>
            <person name="Gulati A."/>
        </authorList>
    </citation>
    <scope>NUCLEOTIDE SEQUENCE [LARGE SCALE GENOMIC DNA]</scope>
    <source>
        <strain evidence="1">BIHB4019</strain>
    </source>
</reference>
<dbReference type="EMBL" id="CP016808">
    <property type="protein sequence ID" value="ANY69078.1"/>
    <property type="molecule type" value="Genomic_DNA"/>
</dbReference>
<organism evidence="1">
    <name type="scientific">Paenibacillus sp. BIHB 4019</name>
    <dbReference type="NCBI Taxonomy" id="1870819"/>
    <lineage>
        <taxon>Bacteria</taxon>
        <taxon>Bacillati</taxon>
        <taxon>Bacillota</taxon>
        <taxon>Bacilli</taxon>
        <taxon>Bacillales</taxon>
        <taxon>Paenibacillaceae</taxon>
        <taxon>Paenibacillus</taxon>
    </lineage>
</organism>
<dbReference type="AlphaFoldDB" id="A0A1B2DMZ4"/>
<name>A0A1B2DMZ4_9BACL</name>